<evidence type="ECO:0000313" key="2">
    <source>
        <dbReference type="Proteomes" id="UP000688137"/>
    </source>
</evidence>
<dbReference type="AlphaFoldDB" id="A0A8S1QHK8"/>
<dbReference type="Proteomes" id="UP000688137">
    <property type="component" value="Unassembled WGS sequence"/>
</dbReference>
<name>A0A8S1QHK8_PARPR</name>
<gene>
    <name evidence="1" type="ORF">PPRIM_AZ9-3.1.T1610112</name>
</gene>
<organism evidence="1 2">
    <name type="scientific">Paramecium primaurelia</name>
    <dbReference type="NCBI Taxonomy" id="5886"/>
    <lineage>
        <taxon>Eukaryota</taxon>
        <taxon>Sar</taxon>
        <taxon>Alveolata</taxon>
        <taxon>Ciliophora</taxon>
        <taxon>Intramacronucleata</taxon>
        <taxon>Oligohymenophorea</taxon>
        <taxon>Peniculida</taxon>
        <taxon>Parameciidae</taxon>
        <taxon>Paramecium</taxon>
    </lineage>
</organism>
<reference evidence="1" key="1">
    <citation type="submission" date="2021-01" db="EMBL/GenBank/DDBJ databases">
        <authorList>
            <consortium name="Genoscope - CEA"/>
            <person name="William W."/>
        </authorList>
    </citation>
    <scope>NUCLEOTIDE SEQUENCE</scope>
</reference>
<accession>A0A8S1QHK8</accession>
<proteinExistence type="predicted"/>
<sequence>MINHQTILEEICDYSKALIMRTNHLPLMLSLQVQLLLIFKQQKEEQLAYIKVEINELYESLEVIIMAVQVTRILAVYNLN</sequence>
<protein>
    <submittedName>
        <fullName evidence="1">Uncharacterized protein</fullName>
    </submittedName>
</protein>
<evidence type="ECO:0000313" key="1">
    <source>
        <dbReference type="EMBL" id="CAD8114846.1"/>
    </source>
</evidence>
<keyword evidence="2" id="KW-1185">Reference proteome</keyword>
<dbReference type="EMBL" id="CAJJDM010000166">
    <property type="protein sequence ID" value="CAD8114846.1"/>
    <property type="molecule type" value="Genomic_DNA"/>
</dbReference>
<comment type="caution">
    <text evidence="1">The sequence shown here is derived from an EMBL/GenBank/DDBJ whole genome shotgun (WGS) entry which is preliminary data.</text>
</comment>